<dbReference type="InterPro" id="IPR018020">
    <property type="entry name" value="OHCU_decarboxylase"/>
</dbReference>
<gene>
    <name evidence="8" type="primary">uraD</name>
    <name evidence="8" type="ORF">ACFPQ4_23560</name>
</gene>
<dbReference type="Proteomes" id="UP001596108">
    <property type="component" value="Unassembled WGS sequence"/>
</dbReference>
<dbReference type="InterPro" id="IPR017580">
    <property type="entry name" value="OHCU_decarboxylase-1"/>
</dbReference>
<dbReference type="RefSeq" id="WP_378114368.1">
    <property type="nucleotide sequence ID" value="NZ_JBHSNC010000057.1"/>
</dbReference>
<dbReference type="Gene3D" id="1.10.3330.10">
    <property type="entry name" value="Oxo-4-hydroxy-4-carboxy-5-ureidoimidazoline decarboxylase"/>
    <property type="match status" value="1"/>
</dbReference>
<evidence type="ECO:0000256" key="1">
    <source>
        <dbReference type="ARBA" id="ARBA00001163"/>
    </source>
</evidence>
<evidence type="ECO:0000256" key="3">
    <source>
        <dbReference type="ARBA" id="ARBA00012257"/>
    </source>
</evidence>
<accession>A0ABW0RAJ1</accession>
<dbReference type="EMBL" id="JBHSNC010000057">
    <property type="protein sequence ID" value="MFC5532404.1"/>
    <property type="molecule type" value="Genomic_DNA"/>
</dbReference>
<keyword evidence="4" id="KW-0659">Purine metabolism</keyword>
<comment type="catalytic activity">
    <reaction evidence="1">
        <text>5-hydroxy-2-oxo-4-ureido-2,5-dihydro-1H-imidazole-5-carboxylate + H(+) = (S)-allantoin + CO2</text>
        <dbReference type="Rhea" id="RHEA:26301"/>
        <dbReference type="ChEBI" id="CHEBI:15378"/>
        <dbReference type="ChEBI" id="CHEBI:15678"/>
        <dbReference type="ChEBI" id="CHEBI:16526"/>
        <dbReference type="ChEBI" id="CHEBI:58639"/>
        <dbReference type="EC" id="4.1.1.97"/>
    </reaction>
</comment>
<evidence type="ECO:0000313" key="9">
    <source>
        <dbReference type="Proteomes" id="UP001596108"/>
    </source>
</evidence>
<evidence type="ECO:0000256" key="4">
    <source>
        <dbReference type="ARBA" id="ARBA00022631"/>
    </source>
</evidence>
<dbReference type="SUPFAM" id="SSF158694">
    <property type="entry name" value="UraD-Like"/>
    <property type="match status" value="1"/>
</dbReference>
<evidence type="ECO:0000256" key="6">
    <source>
        <dbReference type="ARBA" id="ARBA00023239"/>
    </source>
</evidence>
<dbReference type="GO" id="GO:0051997">
    <property type="term" value="F:2-oxo-4-hydroxy-4-carboxy-5-ureidoimidazoline decarboxylase activity"/>
    <property type="evidence" value="ECO:0007669"/>
    <property type="project" value="UniProtKB-EC"/>
</dbReference>
<evidence type="ECO:0000256" key="5">
    <source>
        <dbReference type="ARBA" id="ARBA00022793"/>
    </source>
</evidence>
<organism evidence="8 9">
    <name type="scientific">Cohnella yongneupensis</name>
    <dbReference type="NCBI Taxonomy" id="425006"/>
    <lineage>
        <taxon>Bacteria</taxon>
        <taxon>Bacillati</taxon>
        <taxon>Bacillota</taxon>
        <taxon>Bacilli</taxon>
        <taxon>Bacillales</taxon>
        <taxon>Paenibacillaceae</taxon>
        <taxon>Cohnella</taxon>
    </lineage>
</organism>
<proteinExistence type="predicted"/>
<comment type="caution">
    <text evidence="8">The sequence shown here is derived from an EMBL/GenBank/DDBJ whole genome shotgun (WGS) entry which is preliminary data.</text>
</comment>
<evidence type="ECO:0000256" key="2">
    <source>
        <dbReference type="ARBA" id="ARBA00004754"/>
    </source>
</evidence>
<evidence type="ECO:0000313" key="8">
    <source>
        <dbReference type="EMBL" id="MFC5532404.1"/>
    </source>
</evidence>
<comment type="pathway">
    <text evidence="2">Purine metabolism; urate degradation; (S)-allantoin from urate: step 3/3.</text>
</comment>
<sequence>MMNRRKIPMLVVSKLSREQFVAVLGGIFEHAPWIADKAWESRPFRTRVLLHDKMLDIVRRATAEAQLGLLRGHPDLATRLKVTEYSSREQQSAGLDQLTEAEYESFMSFNKAYTDKFGFPFIMAVKGRGKEEIMAAMQARIENEVSTEMETAFAEIRKITGFRLEELLEA</sequence>
<dbReference type="PANTHER" id="PTHR43466:SF1">
    <property type="entry name" value="2-OXO-4-HYDROXY-4-CARBOXY-5-UREIDOIMIDAZOLINE DECARBOXYLASE-RELATED"/>
    <property type="match status" value="1"/>
</dbReference>
<name>A0ABW0RAJ1_9BACL</name>
<evidence type="ECO:0000259" key="7">
    <source>
        <dbReference type="Pfam" id="PF09349"/>
    </source>
</evidence>
<keyword evidence="6 8" id="KW-0456">Lyase</keyword>
<dbReference type="Pfam" id="PF09349">
    <property type="entry name" value="OHCU_decarbox"/>
    <property type="match status" value="1"/>
</dbReference>
<keyword evidence="9" id="KW-1185">Reference proteome</keyword>
<dbReference type="PANTHER" id="PTHR43466">
    <property type="entry name" value="2-OXO-4-HYDROXY-4-CARBOXY-5-UREIDOIMIDAZOLINE DECARBOXYLASE-RELATED"/>
    <property type="match status" value="1"/>
</dbReference>
<dbReference type="EC" id="4.1.1.97" evidence="3"/>
<reference evidence="9" key="1">
    <citation type="journal article" date="2019" name="Int. J. Syst. Evol. Microbiol.">
        <title>The Global Catalogue of Microorganisms (GCM) 10K type strain sequencing project: providing services to taxonomists for standard genome sequencing and annotation.</title>
        <authorList>
            <consortium name="The Broad Institute Genomics Platform"/>
            <consortium name="The Broad Institute Genome Sequencing Center for Infectious Disease"/>
            <person name="Wu L."/>
            <person name="Ma J."/>
        </authorList>
    </citation>
    <scope>NUCLEOTIDE SEQUENCE [LARGE SCALE GENOMIC DNA]</scope>
    <source>
        <strain evidence="9">CGMCC 1.18578</strain>
    </source>
</reference>
<protein>
    <recommendedName>
        <fullName evidence="3">2-oxo-4-hydroxy-4-carboxy-5-ureidoimidazoline decarboxylase</fullName>
        <ecNumber evidence="3">4.1.1.97</ecNumber>
    </recommendedName>
</protein>
<dbReference type="NCBIfam" id="TIGR03164">
    <property type="entry name" value="UHCUDC"/>
    <property type="match status" value="1"/>
</dbReference>
<dbReference type="InterPro" id="IPR036778">
    <property type="entry name" value="OHCU_decarboxylase_sf"/>
</dbReference>
<feature type="domain" description="Oxo-4-hydroxy-4-carboxy-5-ureidoimidazoline decarboxylase" evidence="7">
    <location>
        <begin position="14"/>
        <end position="165"/>
    </location>
</feature>
<keyword evidence="5" id="KW-0210">Decarboxylase</keyword>